<dbReference type="AlphaFoldDB" id="A0AAW5E3L1"/>
<proteinExistence type="predicted"/>
<dbReference type="Proteomes" id="UP001431131">
    <property type="component" value="Unassembled WGS sequence"/>
</dbReference>
<dbReference type="PANTHER" id="PTHR41271">
    <property type="entry name" value="DUF402 DOMAIN-CONTAINING PROTEIN"/>
    <property type="match status" value="1"/>
</dbReference>
<keyword evidence="3" id="KW-1185">Reference proteome</keyword>
<organism evidence="2 3">
    <name type="scientific">Fredinandcohnia quinoae</name>
    <dbReference type="NCBI Taxonomy" id="2918902"/>
    <lineage>
        <taxon>Bacteria</taxon>
        <taxon>Bacillati</taxon>
        <taxon>Bacillota</taxon>
        <taxon>Bacilli</taxon>
        <taxon>Bacillales</taxon>
        <taxon>Bacillaceae</taxon>
        <taxon>Fredinandcohnia</taxon>
    </lineage>
</organism>
<comment type="caution">
    <text evidence="2">The sequence shown here is derived from an EMBL/GenBank/DDBJ whole genome shotgun (WGS) entry which is preliminary data.</text>
</comment>
<evidence type="ECO:0000259" key="1">
    <source>
        <dbReference type="Pfam" id="PF04167"/>
    </source>
</evidence>
<protein>
    <submittedName>
        <fullName evidence="2">DUF402 domain-containing protein</fullName>
    </submittedName>
</protein>
<dbReference type="PANTHER" id="PTHR41271:SF1">
    <property type="entry name" value="DUF402 DOMAIN-CONTAINING PROTEIN"/>
    <property type="match status" value="1"/>
</dbReference>
<dbReference type="InterPro" id="IPR035930">
    <property type="entry name" value="FomD-like_sf"/>
</dbReference>
<dbReference type="Gene3D" id="2.40.380.10">
    <property type="entry name" value="FomD-like"/>
    <property type="match status" value="1"/>
</dbReference>
<dbReference type="EMBL" id="JAKTTI010000044">
    <property type="protein sequence ID" value="MCH1627510.1"/>
    <property type="molecule type" value="Genomic_DNA"/>
</dbReference>
<gene>
    <name evidence="2" type="ORF">MJG50_19420</name>
</gene>
<reference evidence="2" key="1">
    <citation type="submission" date="2022-02" db="EMBL/GenBank/DDBJ databases">
        <title>Fredinandcohnia quinoae sp. nov. isolated from Chenopodium quinoa seeds.</title>
        <authorList>
            <person name="Saati-Santamaria Z."/>
            <person name="Flores-Felix J.D."/>
            <person name="Igual J.M."/>
            <person name="Velazquez E."/>
            <person name="Garcia-Fraile P."/>
            <person name="Martinez-Molina E."/>
        </authorList>
    </citation>
    <scope>NUCLEOTIDE SEQUENCE</scope>
    <source>
        <strain evidence="2">SECRCQ15</strain>
    </source>
</reference>
<evidence type="ECO:0000313" key="3">
    <source>
        <dbReference type="Proteomes" id="UP001431131"/>
    </source>
</evidence>
<dbReference type="Pfam" id="PF04167">
    <property type="entry name" value="DUF402"/>
    <property type="match status" value="1"/>
</dbReference>
<dbReference type="InterPro" id="IPR007295">
    <property type="entry name" value="DUF402"/>
</dbReference>
<dbReference type="SUPFAM" id="SSF159234">
    <property type="entry name" value="FomD-like"/>
    <property type="match status" value="1"/>
</dbReference>
<feature type="domain" description="DUF402" evidence="1">
    <location>
        <begin position="41"/>
        <end position="157"/>
    </location>
</feature>
<sequence length="177" mass="21009">MMKQKIKNIIERKIRYDSTTVDHHCRLLKEDSQKIVLLHKIEESFSMKVDERELTIQKGSYTIAYYWIDKPYNLYFWRDAKGNYLGSYFNIVRDTTVTDKMVSFEDLIIDILVLPNGENFILDENELPEPIEQFEDGYVLNALNLILEVIDSIIQNVKLETENLFKYDGIDKWLIES</sequence>
<name>A0AAW5E3L1_9BACI</name>
<evidence type="ECO:0000313" key="2">
    <source>
        <dbReference type="EMBL" id="MCH1627510.1"/>
    </source>
</evidence>
<accession>A0AAW5E3L1</accession>